<dbReference type="Gene3D" id="3.90.25.10">
    <property type="entry name" value="UDP-galactose 4-epimerase, domain 1"/>
    <property type="match status" value="1"/>
</dbReference>
<proteinExistence type="inferred from homology"/>
<dbReference type="InterPro" id="IPR036291">
    <property type="entry name" value="NAD(P)-bd_dom_sf"/>
</dbReference>
<accession>A0A2B7XZD8</accession>
<dbReference type="EMBL" id="PDNB01000038">
    <property type="protein sequence ID" value="PGH14143.1"/>
    <property type="molecule type" value="Genomic_DNA"/>
</dbReference>
<sequence length="311" mass="33825">MAIIAVAGGTGQLGQLIVEALKTTTSHTVYILSRSSNDEVSNRLKVPVFPVDYTNVGSLAKVLNENRIDIVISTVQATEDAGNSQLNLIEAAVQSQSTKRFIPSDFGVPFHDFQLSAYAPLQWKLKAHQRLKTSGLEYTLVSNGFLMDFYASPKVKSVAKGLTLFVDMANNAAAIPGTGDVPVAFTYSLDVSKYVAALVGEQGWSERSIIIGDKMTYKELVALAEAVKGTKFDIKYDSLDKLKTLQVTELPSHIPAYPVMPKQKLQAAVAGVGTRAAAGDANLPDEDTLNKRFPQIKPLTMREFLQKAWKS</sequence>
<dbReference type="GO" id="GO:0016491">
    <property type="term" value="F:oxidoreductase activity"/>
    <property type="evidence" value="ECO:0007669"/>
    <property type="project" value="UniProtKB-KW"/>
</dbReference>
<comment type="similarity">
    <text evidence="1">Belongs to the NmrA-type oxidoreductase family. Isoflavone reductase subfamily.</text>
</comment>
<dbReference type="OrthoDB" id="10000533at2759"/>
<keyword evidence="3" id="KW-0560">Oxidoreductase</keyword>
<dbReference type="InterPro" id="IPR051609">
    <property type="entry name" value="NmrA/Isoflavone_reductase-like"/>
</dbReference>
<name>A0A2B7XZD8_9EURO</name>
<evidence type="ECO:0000256" key="2">
    <source>
        <dbReference type="ARBA" id="ARBA00022857"/>
    </source>
</evidence>
<feature type="domain" description="NmrA-like" evidence="4">
    <location>
        <begin position="4"/>
        <end position="278"/>
    </location>
</feature>
<organism evidence="5 6">
    <name type="scientific">Helicocarpus griseus UAMH5409</name>
    <dbReference type="NCBI Taxonomy" id="1447875"/>
    <lineage>
        <taxon>Eukaryota</taxon>
        <taxon>Fungi</taxon>
        <taxon>Dikarya</taxon>
        <taxon>Ascomycota</taxon>
        <taxon>Pezizomycotina</taxon>
        <taxon>Eurotiomycetes</taxon>
        <taxon>Eurotiomycetidae</taxon>
        <taxon>Onygenales</taxon>
        <taxon>Ajellomycetaceae</taxon>
        <taxon>Helicocarpus</taxon>
    </lineage>
</organism>
<gene>
    <name evidence="5" type="ORF">AJ79_03261</name>
</gene>
<evidence type="ECO:0000313" key="5">
    <source>
        <dbReference type="EMBL" id="PGH14143.1"/>
    </source>
</evidence>
<dbReference type="PANTHER" id="PTHR47706:SF4">
    <property type="entry name" value="NMRA-LIKE DOMAIN-CONTAINING PROTEIN"/>
    <property type="match status" value="1"/>
</dbReference>
<dbReference type="Gene3D" id="3.40.50.720">
    <property type="entry name" value="NAD(P)-binding Rossmann-like Domain"/>
    <property type="match status" value="1"/>
</dbReference>
<dbReference type="SUPFAM" id="SSF51735">
    <property type="entry name" value="NAD(P)-binding Rossmann-fold domains"/>
    <property type="match status" value="1"/>
</dbReference>
<dbReference type="Pfam" id="PF05368">
    <property type="entry name" value="NmrA"/>
    <property type="match status" value="1"/>
</dbReference>
<protein>
    <recommendedName>
        <fullName evidence="4">NmrA-like domain-containing protein</fullName>
    </recommendedName>
</protein>
<evidence type="ECO:0000313" key="6">
    <source>
        <dbReference type="Proteomes" id="UP000223968"/>
    </source>
</evidence>
<dbReference type="AlphaFoldDB" id="A0A2B7XZD8"/>
<keyword evidence="6" id="KW-1185">Reference proteome</keyword>
<reference evidence="5 6" key="1">
    <citation type="submission" date="2017-10" db="EMBL/GenBank/DDBJ databases">
        <title>Comparative genomics in systemic dimorphic fungi from Ajellomycetaceae.</title>
        <authorList>
            <person name="Munoz J.F."/>
            <person name="Mcewen J.G."/>
            <person name="Clay O.K."/>
            <person name="Cuomo C.A."/>
        </authorList>
    </citation>
    <scope>NUCLEOTIDE SEQUENCE [LARGE SCALE GENOMIC DNA]</scope>
    <source>
        <strain evidence="5 6">UAMH5409</strain>
    </source>
</reference>
<dbReference type="STRING" id="1447875.A0A2B7XZD8"/>
<evidence type="ECO:0000259" key="4">
    <source>
        <dbReference type="Pfam" id="PF05368"/>
    </source>
</evidence>
<evidence type="ECO:0000256" key="1">
    <source>
        <dbReference type="ARBA" id="ARBA00005725"/>
    </source>
</evidence>
<evidence type="ECO:0000256" key="3">
    <source>
        <dbReference type="ARBA" id="ARBA00023002"/>
    </source>
</evidence>
<dbReference type="PANTHER" id="PTHR47706">
    <property type="entry name" value="NMRA-LIKE FAMILY PROTEIN"/>
    <property type="match status" value="1"/>
</dbReference>
<dbReference type="InterPro" id="IPR008030">
    <property type="entry name" value="NmrA-like"/>
</dbReference>
<comment type="caution">
    <text evidence="5">The sequence shown here is derived from an EMBL/GenBank/DDBJ whole genome shotgun (WGS) entry which is preliminary data.</text>
</comment>
<keyword evidence="2" id="KW-0521">NADP</keyword>
<dbReference type="Proteomes" id="UP000223968">
    <property type="component" value="Unassembled WGS sequence"/>
</dbReference>